<feature type="compositionally biased region" description="Gly residues" evidence="5">
    <location>
        <begin position="63"/>
        <end position="75"/>
    </location>
</feature>
<keyword evidence="3 4" id="KW-0539">Nucleus</keyword>
<comment type="domain">
    <text evidence="4">The PPC domain mediates interactions between AHL proteins.</text>
</comment>
<keyword evidence="4" id="KW-0238">DNA-binding</keyword>
<dbReference type="GO" id="GO:0005634">
    <property type="term" value="C:nucleus"/>
    <property type="evidence" value="ECO:0007669"/>
    <property type="project" value="UniProtKB-SubCell"/>
</dbReference>
<evidence type="ECO:0000256" key="4">
    <source>
        <dbReference type="RuleBase" id="RU367031"/>
    </source>
</evidence>
<dbReference type="PANTHER" id="PTHR31500:SF57">
    <property type="entry name" value="AT-HOOK MOTIF NUCLEAR-LOCALIZED PROTEIN 10"/>
    <property type="match status" value="1"/>
</dbReference>
<dbReference type="FunFam" id="3.30.1330.80:FF:000003">
    <property type="entry name" value="AT-hook motif nuclear-localized protein 1-like"/>
    <property type="match status" value="1"/>
</dbReference>
<dbReference type="Proteomes" id="UP001327560">
    <property type="component" value="Chromosome 1"/>
</dbReference>
<dbReference type="Pfam" id="PF03479">
    <property type="entry name" value="PCC"/>
    <property type="match status" value="1"/>
</dbReference>
<reference evidence="7 8" key="1">
    <citation type="submission" date="2023-10" db="EMBL/GenBank/DDBJ databases">
        <title>Chromosome-scale genome assembly provides insights into flower coloration mechanisms of Canna indica.</title>
        <authorList>
            <person name="Li C."/>
        </authorList>
    </citation>
    <scope>NUCLEOTIDE SEQUENCE [LARGE SCALE GENOMIC DNA]</scope>
    <source>
        <tissue evidence="7">Flower</tissue>
    </source>
</reference>
<dbReference type="SMART" id="SM00384">
    <property type="entry name" value="AT_hook"/>
    <property type="match status" value="2"/>
</dbReference>
<evidence type="ECO:0000256" key="3">
    <source>
        <dbReference type="ARBA" id="ARBA00023242"/>
    </source>
</evidence>
<proteinExistence type="predicted"/>
<evidence type="ECO:0000313" key="7">
    <source>
        <dbReference type="EMBL" id="WOK94146.1"/>
    </source>
</evidence>
<dbReference type="AlphaFoldDB" id="A0AAQ3JQC6"/>
<feature type="compositionally biased region" description="Polar residues" evidence="5">
    <location>
        <begin position="80"/>
        <end position="90"/>
    </location>
</feature>
<keyword evidence="4" id="KW-0804">Transcription</keyword>
<dbReference type="PROSITE" id="PS51742">
    <property type="entry name" value="PPC"/>
    <property type="match status" value="1"/>
</dbReference>
<gene>
    <name evidence="7" type="ORF">Cni_G02848</name>
</gene>
<dbReference type="EMBL" id="CP136890">
    <property type="protein sequence ID" value="WOK94146.1"/>
    <property type="molecule type" value="Genomic_DNA"/>
</dbReference>
<dbReference type="GO" id="GO:0003680">
    <property type="term" value="F:minor groove of adenine-thymine-rich DNA binding"/>
    <property type="evidence" value="ECO:0007669"/>
    <property type="project" value="UniProtKB-UniRule"/>
</dbReference>
<dbReference type="InterPro" id="IPR017956">
    <property type="entry name" value="AT_hook_DNA-bd_motif"/>
</dbReference>
<comment type="subcellular location">
    <subcellularLocation>
        <location evidence="2 4">Nucleus</location>
    </subcellularLocation>
</comment>
<dbReference type="Gene3D" id="3.30.1330.80">
    <property type="entry name" value="Hypothetical protein, similar to alpha- acetolactate decarboxylase, domain 2"/>
    <property type="match status" value="1"/>
</dbReference>
<keyword evidence="8" id="KW-1185">Reference proteome</keyword>
<keyword evidence="4" id="KW-0805">Transcription regulation</keyword>
<feature type="compositionally biased region" description="Polar residues" evidence="5">
    <location>
        <begin position="336"/>
        <end position="357"/>
    </location>
</feature>
<dbReference type="InterPro" id="IPR039605">
    <property type="entry name" value="AHL"/>
</dbReference>
<feature type="compositionally biased region" description="Polar residues" evidence="5">
    <location>
        <begin position="314"/>
        <end position="329"/>
    </location>
</feature>
<evidence type="ECO:0000256" key="2">
    <source>
        <dbReference type="ARBA" id="ARBA00004123"/>
    </source>
</evidence>
<comment type="function">
    <text evidence="1 4">Transcription factor that specifically binds AT-rich DNA sequences related to the nuclear matrix attachment regions (MARs).</text>
</comment>
<name>A0AAQ3JQC6_9LILI</name>
<evidence type="ECO:0000259" key="6">
    <source>
        <dbReference type="PROSITE" id="PS51742"/>
    </source>
</evidence>
<protein>
    <recommendedName>
        <fullName evidence="4">AT-hook motif nuclear-localized protein</fullName>
    </recommendedName>
</protein>
<feature type="region of interest" description="Disordered" evidence="5">
    <location>
        <begin position="129"/>
        <end position="165"/>
    </location>
</feature>
<sequence>MEVRSEQGIMASRESPFNISLQPMQSQLPATQSMRLTYTADGTAIYKPINSSSPTPPQPPIYQGGGGGGTPGAGDGNSSAIASQGLSINTGEPVKRKRGRPRKYGPDGLALTHLSTAASVLSGAGVLSPTEMTNISPPGAADTTKKPRGRPPGSGKKLQMGALGPAGTGFTPHIITVMAGEDVSSKIMSFSQHGSRAICILSANGAVSNVTLRQPATSGGIVTYEGRFEILSLSGSFLLSESDGQRSRTGGLSVSLAGPDGRVLGGGVAGLLLAASPVQVILGSFIPDGRKESKQVNPLDPTSDLGKLAPAGTTGASSPPSRGTLSESSGGPGSPINLSTGTCNNSNQQGLSNIQWK</sequence>
<accession>A0AAQ3JQC6</accession>
<dbReference type="InterPro" id="IPR005175">
    <property type="entry name" value="PPC_dom"/>
</dbReference>
<feature type="domain" description="PPC" evidence="6">
    <location>
        <begin position="167"/>
        <end position="311"/>
    </location>
</feature>
<evidence type="ECO:0000256" key="1">
    <source>
        <dbReference type="ARBA" id="ARBA00003687"/>
    </source>
</evidence>
<evidence type="ECO:0000313" key="8">
    <source>
        <dbReference type="Proteomes" id="UP001327560"/>
    </source>
</evidence>
<feature type="region of interest" description="Disordered" evidence="5">
    <location>
        <begin position="47"/>
        <end position="108"/>
    </location>
</feature>
<evidence type="ECO:0000256" key="5">
    <source>
        <dbReference type="SAM" id="MobiDB-lite"/>
    </source>
</evidence>
<dbReference type="PANTHER" id="PTHR31500">
    <property type="entry name" value="AT-HOOK MOTIF NUCLEAR-LOCALIZED PROTEIN 9"/>
    <property type="match status" value="1"/>
</dbReference>
<organism evidence="7 8">
    <name type="scientific">Canna indica</name>
    <name type="common">Indian-shot</name>
    <dbReference type="NCBI Taxonomy" id="4628"/>
    <lineage>
        <taxon>Eukaryota</taxon>
        <taxon>Viridiplantae</taxon>
        <taxon>Streptophyta</taxon>
        <taxon>Embryophyta</taxon>
        <taxon>Tracheophyta</taxon>
        <taxon>Spermatophyta</taxon>
        <taxon>Magnoliopsida</taxon>
        <taxon>Liliopsida</taxon>
        <taxon>Zingiberales</taxon>
        <taxon>Cannaceae</taxon>
        <taxon>Canna</taxon>
    </lineage>
</organism>
<dbReference type="SUPFAM" id="SSF117856">
    <property type="entry name" value="AF0104/ALDC/Ptd012-like"/>
    <property type="match status" value="1"/>
</dbReference>
<feature type="region of interest" description="Disordered" evidence="5">
    <location>
        <begin position="291"/>
        <end position="357"/>
    </location>
</feature>
<dbReference type="CDD" id="cd11378">
    <property type="entry name" value="DUF296"/>
    <property type="match status" value="1"/>
</dbReference>